<dbReference type="KEGG" id="vra:111241854"/>
<dbReference type="Pfam" id="PF14365">
    <property type="entry name" value="Neprosin_AP"/>
    <property type="match status" value="1"/>
</dbReference>
<keyword evidence="2" id="KW-1185">Reference proteome</keyword>
<dbReference type="PANTHER" id="PTHR31589:SF223">
    <property type="entry name" value="PROTEIN, PUTATIVE (DUF239)-RELATED"/>
    <property type="match status" value="1"/>
</dbReference>
<dbReference type="InterPro" id="IPR004314">
    <property type="entry name" value="Neprosin"/>
</dbReference>
<reference evidence="3" key="2">
    <citation type="submission" date="2025-08" db="UniProtKB">
        <authorList>
            <consortium name="RefSeq"/>
        </authorList>
    </citation>
    <scope>IDENTIFICATION</scope>
    <source>
        <tissue evidence="3">Leaf</tissue>
    </source>
</reference>
<organism evidence="2 3">
    <name type="scientific">Vigna radiata var. radiata</name>
    <name type="common">Mung bean</name>
    <name type="synonym">Phaseolus aureus</name>
    <dbReference type="NCBI Taxonomy" id="3916"/>
    <lineage>
        <taxon>Eukaryota</taxon>
        <taxon>Viridiplantae</taxon>
        <taxon>Streptophyta</taxon>
        <taxon>Embryophyta</taxon>
        <taxon>Tracheophyta</taxon>
        <taxon>Spermatophyta</taxon>
        <taxon>Magnoliopsida</taxon>
        <taxon>eudicotyledons</taxon>
        <taxon>Gunneridae</taxon>
        <taxon>Pentapetalae</taxon>
        <taxon>rosids</taxon>
        <taxon>fabids</taxon>
        <taxon>Fabales</taxon>
        <taxon>Fabaceae</taxon>
        <taxon>Papilionoideae</taxon>
        <taxon>50 kb inversion clade</taxon>
        <taxon>NPAAA clade</taxon>
        <taxon>indigoferoid/millettioid clade</taxon>
        <taxon>Phaseoleae</taxon>
        <taxon>Vigna</taxon>
    </lineage>
</organism>
<dbReference type="PROSITE" id="PS52045">
    <property type="entry name" value="NEPROSIN_PEP_CD"/>
    <property type="match status" value="1"/>
</dbReference>
<dbReference type="PANTHER" id="PTHR31589">
    <property type="entry name" value="PROTEIN, PUTATIVE (DUF239)-RELATED-RELATED"/>
    <property type="match status" value="1"/>
</dbReference>
<dbReference type="RefSeq" id="XP_022637896.1">
    <property type="nucleotide sequence ID" value="XM_022782175.1"/>
</dbReference>
<evidence type="ECO:0000259" key="1">
    <source>
        <dbReference type="PROSITE" id="PS52045"/>
    </source>
</evidence>
<gene>
    <name evidence="3" type="primary">LOC111241854</name>
</gene>
<dbReference type="InterPro" id="IPR053168">
    <property type="entry name" value="Glutamic_endopeptidase"/>
</dbReference>
<dbReference type="OrthoDB" id="1858978at2759"/>
<name>A0A3Q0F327_VIGRR</name>
<proteinExistence type="predicted"/>
<sequence>MWQRNRHYHQYMPVLSQTADLESFPTSCLGSKIRWRFHLSSVTTFNKHVACHFILGEFNQQLTLQERVRNNANKSLFVSTKDGSVVAESCCCCCSGLTNASMSLILVRMALVSFINHAEMNKLKEVHDLGDLIAVICAFSFLRFSEVARGWRSGVMGLILHDVYRIHAIQIDDLEIERELQVINKPSVKSIQTDFGYIVDCVDIYKQPAFDHPLLKDHKLQKEKCPIGTVPIRRISKDDIIEGKSSFYNQSLSQEFLGAHFAEVYLKSNHGPYYKVTGSNSIYNPKVSRDQTSISHIWVENGPVESTNKITFGWHVAPKVYGGNTATAIYSSWTRDNYKKTGCYNLQCSGFVQIHREKYLGAFVPRTSVGGTIIEYTFSINQDPKTKNWWLNLQRKDDKWVNIGYYPAKLFWNMSSADQVGWGGRTVTLSGTPSPEMGSGYFPDPNFGRACYFRSVSFQNGKRTDLGPQKDMVSKFVDRSICFNAEFYGHGRTHGYYLEFGGPGGKCGD</sequence>
<dbReference type="Gene3D" id="3.90.1320.10">
    <property type="entry name" value="Outer-capsid protein sigma 3, large lobe"/>
    <property type="match status" value="1"/>
</dbReference>
<dbReference type="Proteomes" id="UP000087766">
    <property type="component" value="Chromosome 6"/>
</dbReference>
<reference evidence="2" key="1">
    <citation type="journal article" date="2014" name="Nat. Commun.">
        <title>Genome sequence of mungbean and insights into evolution within Vigna species.</title>
        <authorList>
            <person name="Kang Y.J."/>
            <person name="Kim S.K."/>
            <person name="Kim M.Y."/>
            <person name="Lestari P."/>
            <person name="Kim K.H."/>
            <person name="Ha B.K."/>
            <person name="Jun T.H."/>
            <person name="Hwang W.J."/>
            <person name="Lee T."/>
            <person name="Lee J."/>
            <person name="Shim S."/>
            <person name="Yoon M.Y."/>
            <person name="Jang Y.E."/>
            <person name="Han K.S."/>
            <person name="Taeprayoon P."/>
            <person name="Yoon N."/>
            <person name="Somta P."/>
            <person name="Tanya P."/>
            <person name="Kim K.S."/>
            <person name="Gwag J.G."/>
            <person name="Moon J.K."/>
            <person name="Lee Y.H."/>
            <person name="Park B.S."/>
            <person name="Bombarely A."/>
            <person name="Doyle J.J."/>
            <person name="Jackson S.A."/>
            <person name="Schafleitner R."/>
            <person name="Srinives P."/>
            <person name="Varshney R.K."/>
            <person name="Lee S.H."/>
        </authorList>
    </citation>
    <scope>NUCLEOTIDE SEQUENCE [LARGE SCALE GENOMIC DNA]</scope>
    <source>
        <strain evidence="2">cv. VC1973A</strain>
    </source>
</reference>
<protein>
    <submittedName>
        <fullName evidence="3">Uncharacterized protein LOC111241854</fullName>
    </submittedName>
</protein>
<dbReference type="Pfam" id="PF03080">
    <property type="entry name" value="Neprosin"/>
    <property type="match status" value="1"/>
</dbReference>
<dbReference type="InterPro" id="IPR025521">
    <property type="entry name" value="Neprosin_propep"/>
</dbReference>
<evidence type="ECO:0000313" key="3">
    <source>
        <dbReference type="RefSeq" id="XP_022637896.1"/>
    </source>
</evidence>
<dbReference type="STRING" id="3916.A0A3Q0F327"/>
<accession>A0A3Q0F327</accession>
<evidence type="ECO:0000313" key="2">
    <source>
        <dbReference type="Proteomes" id="UP000087766"/>
    </source>
</evidence>
<dbReference type="GeneID" id="111241854"/>
<feature type="domain" description="Neprosin PEP catalytic" evidence="1">
    <location>
        <begin position="254"/>
        <end position="508"/>
    </location>
</feature>
<dbReference type="AlphaFoldDB" id="A0A3Q0F327"/>